<dbReference type="Pfam" id="PF04009">
    <property type="entry name" value="DUF356"/>
    <property type="match status" value="1"/>
</dbReference>
<keyword evidence="2" id="KW-1185">Reference proteome</keyword>
<dbReference type="Proteomes" id="UP000010866">
    <property type="component" value="Chromosome"/>
</dbReference>
<accession>L0KY50</accession>
<dbReference type="PIRSF" id="PIRSF006606">
    <property type="entry name" value="UCP006606"/>
    <property type="match status" value="1"/>
</dbReference>
<dbReference type="KEGG" id="mhz:Metho_2204"/>
<dbReference type="GeneID" id="14406717"/>
<gene>
    <name evidence="1" type="ordered locus">Metho_2204</name>
</gene>
<protein>
    <recommendedName>
        <fullName evidence="3">DUF356 domain-containing protein</fullName>
    </recommendedName>
</protein>
<name>L0KY50_METHD</name>
<dbReference type="HOGENOM" id="CLU_145818_1_0_2"/>
<dbReference type="STRING" id="867904.Metho_2204"/>
<evidence type="ECO:0000313" key="1">
    <source>
        <dbReference type="EMBL" id="AGB50367.1"/>
    </source>
</evidence>
<dbReference type="InterPro" id="IPR007154">
    <property type="entry name" value="DUF356"/>
</dbReference>
<organism evidence="1 2">
    <name type="scientific">Methanomethylovorans hollandica (strain DSM 15978 / NBRC 107637 / DMS1)</name>
    <dbReference type="NCBI Taxonomy" id="867904"/>
    <lineage>
        <taxon>Archaea</taxon>
        <taxon>Methanobacteriati</taxon>
        <taxon>Methanobacteriota</taxon>
        <taxon>Stenosarchaea group</taxon>
        <taxon>Methanomicrobia</taxon>
        <taxon>Methanosarcinales</taxon>
        <taxon>Methanosarcinaceae</taxon>
        <taxon>Methanomethylovorans</taxon>
    </lineage>
</organism>
<dbReference type="RefSeq" id="WP_015325532.1">
    <property type="nucleotide sequence ID" value="NC_019977.1"/>
</dbReference>
<proteinExistence type="predicted"/>
<sequence>MTRGIDIKSFAVIRADNADKVNVALHDLEHYGHLRFLSKPKRIEPQYADNVLVSVVGVPLKSKCNSAALVELDNNAGAAISKLRKIHPPAHIVIVSPRHKVYEELVDKAELYPEFERKFVSQDSTQSAYG</sequence>
<evidence type="ECO:0008006" key="3">
    <source>
        <dbReference type="Google" id="ProtNLM"/>
    </source>
</evidence>
<dbReference type="EMBL" id="CP003362">
    <property type="protein sequence ID" value="AGB50367.1"/>
    <property type="molecule type" value="Genomic_DNA"/>
</dbReference>
<reference evidence="2" key="1">
    <citation type="submission" date="2012-02" db="EMBL/GenBank/DDBJ databases">
        <title>Complete sequence of chromosome of Methanomethylovorans hollandica DSM 15978.</title>
        <authorList>
            <person name="Lucas S."/>
            <person name="Copeland A."/>
            <person name="Lapidus A."/>
            <person name="Glavina del Rio T."/>
            <person name="Dalin E."/>
            <person name="Tice H."/>
            <person name="Bruce D."/>
            <person name="Goodwin L."/>
            <person name="Pitluck S."/>
            <person name="Peters L."/>
            <person name="Mikhailova N."/>
            <person name="Held B."/>
            <person name="Kyrpides N."/>
            <person name="Mavromatis K."/>
            <person name="Ivanova N."/>
            <person name="Brettin T."/>
            <person name="Detter J.C."/>
            <person name="Han C."/>
            <person name="Larimer F."/>
            <person name="Land M."/>
            <person name="Hauser L."/>
            <person name="Markowitz V."/>
            <person name="Cheng J.-F."/>
            <person name="Hugenholtz P."/>
            <person name="Woyke T."/>
            <person name="Wu D."/>
            <person name="Spring S."/>
            <person name="Schroeder M."/>
            <person name="Brambilla E."/>
            <person name="Klenk H.-P."/>
            <person name="Eisen J.A."/>
        </authorList>
    </citation>
    <scope>NUCLEOTIDE SEQUENCE [LARGE SCALE GENOMIC DNA]</scope>
    <source>
        <strain evidence="2">DSM 15978 / NBRC 107637 / DMS1</strain>
    </source>
</reference>
<evidence type="ECO:0000313" key="2">
    <source>
        <dbReference type="Proteomes" id="UP000010866"/>
    </source>
</evidence>
<dbReference type="AlphaFoldDB" id="L0KY50"/>